<comment type="function">
    <text evidence="9">Component of the 9-1-1 cell-cycle checkpoint response complex that plays a major role in DNA repair. The 9-1-1 complex is recruited to DNA lesion upon damage by the RAD17-replication factor C (RFC) clamp loader complex. Acts then as a sliding clamp platform on DNA for several proteins involved in long-patch base excision repair (LP-BER). The 9-1-1 complex stimulates DNA polymerase beta (POLB) activity by increasing its affinity for the 3'-OH end of the primer-template and stabilizes POLB to those sites where LP-BER proceeds; endonuclease FEN1 cleavage activity on substrates with double, nick, or gap flaps of distinct sequences and lengths; and DNA ligase I (LIG1) on long-patch base excision repair substrates. The 9-1-1 complex is necessary for the recruitment of RHNO1 to sites of double-stranded breaks (DSB) occurring during the S phase. RAD9A possesses 3'-&gt;5' double stranded DNA exonuclease activity.</text>
</comment>
<keyword evidence="4" id="KW-0540">Nuclease</keyword>
<evidence type="ECO:0000256" key="9">
    <source>
        <dbReference type="ARBA" id="ARBA00059283"/>
    </source>
</evidence>
<keyword evidence="13" id="KW-1185">Reference proteome</keyword>
<dbReference type="InterPro" id="IPR007268">
    <property type="entry name" value="Rad9/Ddc1"/>
</dbReference>
<evidence type="ECO:0000256" key="6">
    <source>
        <dbReference type="ARBA" id="ARBA00022801"/>
    </source>
</evidence>
<evidence type="ECO:0000256" key="1">
    <source>
        <dbReference type="ARBA" id="ARBA00004123"/>
    </source>
</evidence>
<evidence type="ECO:0000256" key="7">
    <source>
        <dbReference type="ARBA" id="ARBA00022839"/>
    </source>
</evidence>
<dbReference type="GO" id="GO:0000076">
    <property type="term" value="P:DNA replication checkpoint signaling"/>
    <property type="evidence" value="ECO:0007669"/>
    <property type="project" value="TreeGrafter"/>
</dbReference>
<reference evidence="12 13" key="1">
    <citation type="submission" date="2022-12" db="EMBL/GenBank/DDBJ databases">
        <title>Chromosome-level genome assembly of true bugs.</title>
        <authorList>
            <person name="Ma L."/>
            <person name="Li H."/>
        </authorList>
    </citation>
    <scope>NUCLEOTIDE SEQUENCE [LARGE SCALE GENOMIC DNA]</scope>
    <source>
        <strain evidence="12">Lab_2022b</strain>
    </source>
</reference>
<dbReference type="SUPFAM" id="SSF55979">
    <property type="entry name" value="DNA clamp"/>
    <property type="match status" value="1"/>
</dbReference>
<dbReference type="GO" id="GO:0071479">
    <property type="term" value="P:cellular response to ionizing radiation"/>
    <property type="evidence" value="ECO:0007669"/>
    <property type="project" value="TreeGrafter"/>
</dbReference>
<keyword evidence="5" id="KW-0227">DNA damage</keyword>
<dbReference type="Proteomes" id="UP001461498">
    <property type="component" value="Unassembled WGS sequence"/>
</dbReference>
<evidence type="ECO:0000256" key="4">
    <source>
        <dbReference type="ARBA" id="ARBA00022722"/>
    </source>
</evidence>
<comment type="similarity">
    <text evidence="2">Belongs to the rad9 family.</text>
</comment>
<organism evidence="12 13">
    <name type="scientific">Rhynocoris fuscipes</name>
    <dbReference type="NCBI Taxonomy" id="488301"/>
    <lineage>
        <taxon>Eukaryota</taxon>
        <taxon>Metazoa</taxon>
        <taxon>Ecdysozoa</taxon>
        <taxon>Arthropoda</taxon>
        <taxon>Hexapoda</taxon>
        <taxon>Insecta</taxon>
        <taxon>Pterygota</taxon>
        <taxon>Neoptera</taxon>
        <taxon>Paraneoptera</taxon>
        <taxon>Hemiptera</taxon>
        <taxon>Heteroptera</taxon>
        <taxon>Panheteroptera</taxon>
        <taxon>Cimicomorpha</taxon>
        <taxon>Reduviidae</taxon>
        <taxon>Harpactorinae</taxon>
        <taxon>Harpactorini</taxon>
        <taxon>Rhynocoris</taxon>
    </lineage>
</organism>
<keyword evidence="3" id="KW-0597">Phosphoprotein</keyword>
<dbReference type="FunFam" id="3.70.10.10:FF:000005">
    <property type="entry name" value="Cell cycle checkpoint control protein"/>
    <property type="match status" value="1"/>
</dbReference>
<dbReference type="InterPro" id="IPR046938">
    <property type="entry name" value="DNA_clamp_sf"/>
</dbReference>
<keyword evidence="8" id="KW-0539">Nucleus</keyword>
<gene>
    <name evidence="12" type="ORF">O3M35_011076</name>
</gene>
<dbReference type="GO" id="GO:0006281">
    <property type="term" value="P:DNA repair"/>
    <property type="evidence" value="ECO:0007669"/>
    <property type="project" value="TreeGrafter"/>
</dbReference>
<accession>A0AAW1CV96</accession>
<dbReference type="GO" id="GO:0030896">
    <property type="term" value="C:checkpoint clamp complex"/>
    <property type="evidence" value="ECO:0007669"/>
    <property type="project" value="InterPro"/>
</dbReference>
<evidence type="ECO:0000313" key="13">
    <source>
        <dbReference type="Proteomes" id="UP001461498"/>
    </source>
</evidence>
<dbReference type="PANTHER" id="PTHR15237:SF0">
    <property type="entry name" value="CELL CYCLE CHECKPOINT CONTROL PROTEIN"/>
    <property type="match status" value="1"/>
</dbReference>
<name>A0AAW1CV96_9HEMI</name>
<proteinExistence type="inferred from homology"/>
<sequence length="445" mass="50284">MKCIIPNQNVKIIARAILSLSKIGDELFIEPTSEEISFRTVNMAQSAFAEFKINHSFFSSYSYNDPDDSESMCKVTMRSCLNIFKNIHNMDKQVENCEIRMKPEATVVIFQMKFTNAPVKKYYLPIIDSEKLEANIPTESQNRLTASSKMLTSTIKNFRYSEDEITLTVDKDKALIKNHIELRKDVHSMRTELCFHPSEFENYTVNNPACITFCFKELRAVLAFAEPSNLSVGMSFSSPGMPILFQVQNVPVYEASYVVSTLNANVANLEMSLTRHSRTVNQPQRSSVNEPANPFSFVDENDEYNIQQHSESERPLAHSRVNDVDNINRSSRIECNQEQSNNVNNEVPRLQKSLKRKSSVEIHSTLPLSDGIESVYSTFKTGSTIVTEKTNSPAPSEPPVTALNSDYPSDLVRLVFARCFIQNNVHRNKASNEVVIAAASDDETV</sequence>
<protein>
    <recommendedName>
        <fullName evidence="10">Cell cycle checkpoint control protein RAD9A</fullName>
    </recommendedName>
    <alternativeName>
        <fullName evidence="11">DNA repair exonuclease rad9 homolog A</fullName>
    </alternativeName>
</protein>
<comment type="subcellular location">
    <subcellularLocation>
        <location evidence="1">Nucleus</location>
    </subcellularLocation>
</comment>
<evidence type="ECO:0000256" key="10">
    <source>
        <dbReference type="ARBA" id="ARBA00069752"/>
    </source>
</evidence>
<keyword evidence="7" id="KW-0269">Exonuclease</keyword>
<evidence type="ECO:0000313" key="12">
    <source>
        <dbReference type="EMBL" id="KAK9502277.1"/>
    </source>
</evidence>
<dbReference type="GO" id="GO:0004527">
    <property type="term" value="F:exonuclease activity"/>
    <property type="evidence" value="ECO:0007669"/>
    <property type="project" value="UniProtKB-KW"/>
</dbReference>
<evidence type="ECO:0000256" key="8">
    <source>
        <dbReference type="ARBA" id="ARBA00023242"/>
    </source>
</evidence>
<evidence type="ECO:0000256" key="11">
    <source>
        <dbReference type="ARBA" id="ARBA00079896"/>
    </source>
</evidence>
<dbReference type="EMBL" id="JAPXFL010000008">
    <property type="protein sequence ID" value="KAK9502277.1"/>
    <property type="molecule type" value="Genomic_DNA"/>
</dbReference>
<dbReference type="Gene3D" id="3.70.10.10">
    <property type="match status" value="1"/>
</dbReference>
<dbReference type="AlphaFoldDB" id="A0AAW1CV96"/>
<evidence type="ECO:0000256" key="3">
    <source>
        <dbReference type="ARBA" id="ARBA00022553"/>
    </source>
</evidence>
<comment type="caution">
    <text evidence="12">The sequence shown here is derived from an EMBL/GenBank/DDBJ whole genome shotgun (WGS) entry which is preliminary data.</text>
</comment>
<keyword evidence="6" id="KW-0378">Hydrolase</keyword>
<evidence type="ECO:0000256" key="2">
    <source>
        <dbReference type="ARBA" id="ARBA00008494"/>
    </source>
</evidence>
<evidence type="ECO:0000256" key="5">
    <source>
        <dbReference type="ARBA" id="ARBA00022763"/>
    </source>
</evidence>
<dbReference type="PANTHER" id="PTHR15237">
    <property type="entry name" value="DNA REPAIR PROTEIN RAD9"/>
    <property type="match status" value="1"/>
</dbReference>
<dbReference type="GO" id="GO:0031573">
    <property type="term" value="P:mitotic intra-S DNA damage checkpoint signaling"/>
    <property type="evidence" value="ECO:0007669"/>
    <property type="project" value="TreeGrafter"/>
</dbReference>
<dbReference type="Pfam" id="PF04139">
    <property type="entry name" value="Rad9"/>
    <property type="match status" value="1"/>
</dbReference>